<organism evidence="1 2">
    <name type="scientific">Microvirgula aerodenitrificans</name>
    <dbReference type="NCBI Taxonomy" id="57480"/>
    <lineage>
        <taxon>Bacteria</taxon>
        <taxon>Pseudomonadati</taxon>
        <taxon>Pseudomonadota</taxon>
        <taxon>Betaproteobacteria</taxon>
        <taxon>Neisseriales</taxon>
        <taxon>Aquaspirillaceae</taxon>
        <taxon>Microvirgula</taxon>
    </lineage>
</organism>
<dbReference type="AlphaFoldDB" id="A0A2S0PC03"/>
<gene>
    <name evidence="1" type="ORF">DAI18_13240</name>
</gene>
<dbReference type="Proteomes" id="UP000244173">
    <property type="component" value="Chromosome"/>
</dbReference>
<dbReference type="RefSeq" id="WP_051528779.1">
    <property type="nucleotide sequence ID" value="NZ_CP028519.1"/>
</dbReference>
<reference evidence="1 2" key="1">
    <citation type="submission" date="2018-04" db="EMBL/GenBank/DDBJ databases">
        <title>Denitrifier Microvirgula.</title>
        <authorList>
            <person name="Anderson E."/>
            <person name="Jang J."/>
            <person name="Ishii S."/>
        </authorList>
    </citation>
    <scope>NUCLEOTIDE SEQUENCE [LARGE SCALE GENOMIC DNA]</scope>
    <source>
        <strain evidence="1 2">BE2.4</strain>
    </source>
</reference>
<accession>A0A2S0PC03</accession>
<dbReference type="EMBL" id="CP028519">
    <property type="protein sequence ID" value="AVY94896.1"/>
    <property type="molecule type" value="Genomic_DNA"/>
</dbReference>
<sequence>MKTSALPLRLALLAAAATALAWFGWLMLRQPAAAAVEDVLVSCASLRQGCTVDGMRIATLSAPSANQPFVVDIVAPSQPVLLFEMADMAMGVARFTPTRRADGHWQAQVGLPVCVSGSSAWLMTIEVGGKRYQLPFTAAARGDAPAP</sequence>
<dbReference type="STRING" id="1122240.GCA_000620105_01637"/>
<proteinExistence type="predicted"/>
<keyword evidence="2" id="KW-1185">Reference proteome</keyword>
<name>A0A2S0PC03_9NEIS</name>
<dbReference type="OrthoDB" id="9134483at2"/>
<protein>
    <submittedName>
        <fullName evidence="1">Uncharacterized protein</fullName>
    </submittedName>
</protein>
<dbReference type="KEGG" id="maer:DAI18_13240"/>
<evidence type="ECO:0000313" key="1">
    <source>
        <dbReference type="EMBL" id="AVY94896.1"/>
    </source>
</evidence>
<evidence type="ECO:0000313" key="2">
    <source>
        <dbReference type="Proteomes" id="UP000244173"/>
    </source>
</evidence>